<dbReference type="EMBL" id="CYKH01001024">
    <property type="protein sequence ID" value="CUG78690.1"/>
    <property type="molecule type" value="Genomic_DNA"/>
</dbReference>
<keyword evidence="3" id="KW-1185">Reference proteome</keyword>
<protein>
    <submittedName>
        <fullName evidence="2">Uncharacterized protein</fullName>
    </submittedName>
</protein>
<reference evidence="3" key="1">
    <citation type="submission" date="2015-09" db="EMBL/GenBank/DDBJ databases">
        <authorList>
            <consortium name="Pathogen Informatics"/>
        </authorList>
    </citation>
    <scope>NUCLEOTIDE SEQUENCE [LARGE SCALE GENOMIC DNA]</scope>
    <source>
        <strain evidence="3">Lake Konstanz</strain>
    </source>
</reference>
<dbReference type="VEuPathDB" id="TriTrypDB:BSAL_85875"/>
<name>A0A0S4J5Q6_BODSA</name>
<evidence type="ECO:0000256" key="1">
    <source>
        <dbReference type="SAM" id="MobiDB-lite"/>
    </source>
</evidence>
<feature type="compositionally biased region" description="Polar residues" evidence="1">
    <location>
        <begin position="171"/>
        <end position="181"/>
    </location>
</feature>
<evidence type="ECO:0000313" key="2">
    <source>
        <dbReference type="EMBL" id="CUG78690.1"/>
    </source>
</evidence>
<feature type="compositionally biased region" description="Polar residues" evidence="1">
    <location>
        <begin position="19"/>
        <end position="34"/>
    </location>
</feature>
<proteinExistence type="predicted"/>
<dbReference type="Proteomes" id="UP000051952">
    <property type="component" value="Unassembled WGS sequence"/>
</dbReference>
<feature type="region of interest" description="Disordered" evidence="1">
    <location>
        <begin position="1"/>
        <end position="91"/>
    </location>
</feature>
<accession>A0A0S4J5Q6</accession>
<gene>
    <name evidence="2" type="ORF">BSAL_85875</name>
</gene>
<dbReference type="AlphaFoldDB" id="A0A0S4J5Q6"/>
<evidence type="ECO:0000313" key="3">
    <source>
        <dbReference type="Proteomes" id="UP000051952"/>
    </source>
</evidence>
<feature type="region of interest" description="Disordered" evidence="1">
    <location>
        <begin position="109"/>
        <end position="130"/>
    </location>
</feature>
<feature type="compositionally biased region" description="Basic residues" evidence="1">
    <location>
        <begin position="46"/>
        <end position="61"/>
    </location>
</feature>
<feature type="compositionally biased region" description="Low complexity" evidence="1">
    <location>
        <begin position="35"/>
        <end position="45"/>
    </location>
</feature>
<feature type="region of interest" description="Disordered" evidence="1">
    <location>
        <begin position="157"/>
        <end position="191"/>
    </location>
</feature>
<organism evidence="2 3">
    <name type="scientific">Bodo saltans</name>
    <name type="common">Flagellated protozoan</name>
    <dbReference type="NCBI Taxonomy" id="75058"/>
    <lineage>
        <taxon>Eukaryota</taxon>
        <taxon>Discoba</taxon>
        <taxon>Euglenozoa</taxon>
        <taxon>Kinetoplastea</taxon>
        <taxon>Metakinetoplastina</taxon>
        <taxon>Eubodonida</taxon>
        <taxon>Bodonidae</taxon>
        <taxon>Bodo</taxon>
    </lineage>
</organism>
<sequence length="333" mass="37594">MPKKPNPYPFNDSDDRWVSTAQSSFQRIAPSNSPQQQQQQQQQQQFHHHQAQSPLHQHHHAQSPPSASRVASSRDGHFHHGSMMSPQQQKRDELYAAWASATSPQAAAVSRSWEGVHSARPLPEHDPRVDWQPTGTFSTGGVAGITAANASSPFLSASKQRAQTPPPGGTYQRSSFATSNEKPIRHGRKPVASRCTDDHIVFENTRYEDSTDPLCYAQHRRDTDGPGPHAHTRMQVHSHHAHYNSYGHMQSPDPYARREEYIEEEEDEEEEDGTDWQGLVEQFGFPGKRHTVARRRLCTHRRECIVAVLVSFKTTRSDAASWDVSAIQFCDIE</sequence>